<evidence type="ECO:0000256" key="4">
    <source>
        <dbReference type="ARBA" id="ARBA00023136"/>
    </source>
</evidence>
<dbReference type="AlphaFoldDB" id="Q1PV65"/>
<dbReference type="GO" id="GO:0097272">
    <property type="term" value="P:ammonium homeostasis"/>
    <property type="evidence" value="ECO:0007669"/>
    <property type="project" value="TreeGrafter"/>
</dbReference>
<feature type="transmembrane region" description="Helical" evidence="5">
    <location>
        <begin position="547"/>
        <end position="567"/>
    </location>
</feature>
<dbReference type="InterPro" id="IPR002229">
    <property type="entry name" value="RhesusRHD"/>
</dbReference>
<evidence type="ECO:0000256" key="1">
    <source>
        <dbReference type="ARBA" id="ARBA00004141"/>
    </source>
</evidence>
<protein>
    <submittedName>
        <fullName evidence="8 9">Ammonium transport protein amtB</fullName>
    </submittedName>
</protein>
<dbReference type="SUPFAM" id="SSF49899">
    <property type="entry name" value="Concanavalin A-like lectins/glucanases"/>
    <property type="match status" value="1"/>
</dbReference>
<keyword evidence="11" id="KW-1185">Reference proteome</keyword>
<sequence length="585" mass="63811">MKKLTLVLYIFFIGLISFLFIEGTKVHASALFEDEFDGKSLENSWIILRENQSDISLTESPGHLRIISKAEDLWQINVNNKIKLLRRGPHGDFEIVARLTYDPKEKFQQAGIILYEDEENYVMLTRQKDDAQHVVMSRSVSKTEGAKSAATSLTTLYLKLTKSGESISGAFSTNGETWTTVDHISGLHFKHPQVGLVGFNAQQKTTANADFDFFKISAIGGGVASAVEELLEVNKYNKSIHVMAMLMVGFGFLMVYVKRYGWGAATATYIAVSFVIPYYMYLKSKGLFGEVAEFQIDRLILAEFCAASMLIAMGAYLGRLKMSQYIIAALLFVPSYMLNEWIMLDDGMGLIPKGKLIDTGGSIVIHQFGAYFGLGVIIRMTTKEDFSKGIESDKISNQYSMLGSMVLWIFWPSFCAAAAEASQMVTAAINTILSLCAATISTYLATTLIRKKIVIEDMANAALAGGVAIGSSCAHTTPRAALMLGFIAGILSVIGFALIQPRLQKMIKGIDTCGVHNLHGMPGILGGLAAIFMAGSAVPGLQIKGVVITFVVAIITGLASGTVVSLFGHRRDSYNDEEEFVVEAH</sequence>
<evidence type="ECO:0000256" key="2">
    <source>
        <dbReference type="ARBA" id="ARBA00022692"/>
    </source>
</evidence>
<gene>
    <name evidence="8" type="primary">amtB/amt1</name>
    <name evidence="10" type="synonym">amt1</name>
    <name evidence="10" type="synonym">amtB</name>
    <name evidence="9" type="ORF">KsCSTR_00670</name>
    <name evidence="10" type="ORF">KSMBR1_2086</name>
    <name evidence="8" type="ORF">kustc0381</name>
</gene>
<reference evidence="11" key="4">
    <citation type="submission" date="2017-10" db="EMBL/GenBank/DDBJ databases">
        <authorList>
            <person name="Frank J."/>
        </authorList>
    </citation>
    <scope>NUCLEOTIDE SEQUENCE [LARGE SCALE GENOMIC DNA]</scope>
</reference>
<reference evidence="9 12" key="5">
    <citation type="submission" date="2020-02" db="EMBL/GenBank/DDBJ databases">
        <title>Newly sequenced genome of strain CSTR1 showed variability in Candidatus Kuenenia stuttgartiensis genomes.</title>
        <authorList>
            <person name="Ding C."/>
            <person name="Adrian L."/>
        </authorList>
    </citation>
    <scope>NUCLEOTIDE SEQUENCE [LARGE SCALE GENOMIC DNA]</scope>
    <source>
        <strain evidence="9 12">CSTR1</strain>
    </source>
</reference>
<keyword evidence="4 5" id="KW-0472">Membrane</keyword>
<dbReference type="PANTHER" id="PTHR11730">
    <property type="entry name" value="AMMONIUM TRANSPORTER"/>
    <property type="match status" value="1"/>
</dbReference>
<dbReference type="Proteomes" id="UP000221734">
    <property type="component" value="Chromosome Kuenenia_stuttgartiensis_MBR1"/>
</dbReference>
<reference evidence="10" key="3">
    <citation type="submission" date="2017-10" db="EMBL/GenBank/DDBJ databases">
        <authorList>
            <person name="Banno H."/>
            <person name="Chua N.-H."/>
        </authorList>
    </citation>
    <scope>NUCLEOTIDE SEQUENCE [LARGE SCALE GENOMIC DNA]</scope>
    <source>
        <strain evidence="10">Kuenenia_mbr1_ru-nijmegen</strain>
    </source>
</reference>
<dbReference type="InterPro" id="IPR029020">
    <property type="entry name" value="Ammonium/urea_transptr"/>
</dbReference>
<feature type="domain" description="Beta-xylosidase C-terminal Concanavalin A-like" evidence="7">
    <location>
        <begin position="34"/>
        <end position="216"/>
    </location>
</feature>
<feature type="domain" description="Ammonium transporter AmtB-like" evidence="6">
    <location>
        <begin position="237"/>
        <end position="568"/>
    </location>
</feature>
<evidence type="ECO:0000259" key="6">
    <source>
        <dbReference type="Pfam" id="PF00909"/>
    </source>
</evidence>
<dbReference type="Gene3D" id="1.10.3430.10">
    <property type="entry name" value="Ammonium transporter AmtB like domains"/>
    <property type="match status" value="1"/>
</dbReference>
<dbReference type="EMBL" id="LT934425">
    <property type="protein sequence ID" value="SOH04583.1"/>
    <property type="molecule type" value="Genomic_DNA"/>
</dbReference>
<dbReference type="EMBL" id="CT573073">
    <property type="protein sequence ID" value="CAJ71126.1"/>
    <property type="molecule type" value="Genomic_DNA"/>
</dbReference>
<feature type="transmembrane region" description="Helical" evidence="5">
    <location>
        <begin position="356"/>
        <end position="378"/>
    </location>
</feature>
<dbReference type="PRINTS" id="PR00342">
    <property type="entry name" value="RHESUSRHD"/>
</dbReference>
<dbReference type="InterPro" id="IPR013320">
    <property type="entry name" value="ConA-like_dom_sf"/>
</dbReference>
<feature type="transmembrane region" description="Helical" evidence="5">
    <location>
        <begin position="262"/>
        <end position="280"/>
    </location>
</feature>
<evidence type="ECO:0000256" key="3">
    <source>
        <dbReference type="ARBA" id="ARBA00022989"/>
    </source>
</evidence>
<dbReference type="KEGG" id="kst:KSMBR1_2086"/>
<feature type="transmembrane region" description="Helical" evidence="5">
    <location>
        <begin position="425"/>
        <end position="446"/>
    </location>
</feature>
<evidence type="ECO:0000313" key="9">
    <source>
        <dbReference type="EMBL" id="QII09446.1"/>
    </source>
</evidence>
<dbReference type="RefSeq" id="WP_099325284.1">
    <property type="nucleotide sequence ID" value="NZ_CP049055.1"/>
</dbReference>
<evidence type="ECO:0000313" key="10">
    <source>
        <dbReference type="EMBL" id="SOH04583.1"/>
    </source>
</evidence>
<dbReference type="Pfam" id="PF00909">
    <property type="entry name" value="Ammonium_transp"/>
    <property type="match status" value="1"/>
</dbReference>
<feature type="transmembrane region" description="Helical" evidence="5">
    <location>
        <begin position="520"/>
        <end position="541"/>
    </location>
</feature>
<evidence type="ECO:0000313" key="11">
    <source>
        <dbReference type="Proteomes" id="UP000221734"/>
    </source>
</evidence>
<evidence type="ECO:0000313" key="8">
    <source>
        <dbReference type="EMBL" id="CAJ71126.1"/>
    </source>
</evidence>
<feature type="transmembrane region" description="Helical" evidence="5">
    <location>
        <begin position="240"/>
        <end position="257"/>
    </location>
</feature>
<dbReference type="Pfam" id="PF17851">
    <property type="entry name" value="GH43_C2"/>
    <property type="match status" value="1"/>
</dbReference>
<evidence type="ECO:0000313" key="12">
    <source>
        <dbReference type="Proteomes" id="UP000501926"/>
    </source>
</evidence>
<evidence type="ECO:0000259" key="7">
    <source>
        <dbReference type="Pfam" id="PF17851"/>
    </source>
</evidence>
<proteinExistence type="predicted"/>
<dbReference type="SUPFAM" id="SSF111352">
    <property type="entry name" value="Ammonium transporter"/>
    <property type="match status" value="1"/>
</dbReference>
<dbReference type="EMBL" id="CP049055">
    <property type="protein sequence ID" value="QII09446.1"/>
    <property type="molecule type" value="Genomic_DNA"/>
</dbReference>
<organism evidence="8">
    <name type="scientific">Kuenenia stuttgartiensis</name>
    <dbReference type="NCBI Taxonomy" id="174633"/>
    <lineage>
        <taxon>Bacteria</taxon>
        <taxon>Pseudomonadati</taxon>
        <taxon>Planctomycetota</taxon>
        <taxon>Candidatus Brocadiia</taxon>
        <taxon>Candidatus Brocadiales</taxon>
        <taxon>Candidatus Brocadiaceae</taxon>
        <taxon>Candidatus Kuenenia</taxon>
    </lineage>
</organism>
<dbReference type="Proteomes" id="UP000501926">
    <property type="component" value="Chromosome"/>
</dbReference>
<reference evidence="8" key="2">
    <citation type="submission" date="2006-01" db="EMBL/GenBank/DDBJ databases">
        <authorList>
            <person name="Genoscope"/>
        </authorList>
    </citation>
    <scope>NUCLEOTIDE SEQUENCE</scope>
</reference>
<dbReference type="GO" id="GO:0008519">
    <property type="term" value="F:ammonium channel activity"/>
    <property type="evidence" value="ECO:0007669"/>
    <property type="project" value="InterPro"/>
</dbReference>
<reference evidence="8" key="1">
    <citation type="journal article" date="2006" name="Nature">
        <title>Deciphering the evolution and metabolism of an anammox bacterium from a community genome.</title>
        <authorList>
            <person name="Strous M."/>
            <person name="Pelletier E."/>
            <person name="Mangenot S."/>
            <person name="Rattei T."/>
            <person name="Lehner A."/>
            <person name="Taylor M.W."/>
            <person name="Horn M."/>
            <person name="Daims H."/>
            <person name="Bartol-Mavel D."/>
            <person name="Wincker P."/>
            <person name="Barbe V."/>
            <person name="Fonknechten N."/>
            <person name="Vallenet D."/>
            <person name="Segurens B."/>
            <person name="Schenowitz-Truong C."/>
            <person name="Medigue C."/>
            <person name="Collingro A."/>
            <person name="Snel B."/>
            <person name="Dutilh B.E."/>
            <person name="OpDenCamp H.J.M."/>
            <person name="vanDerDrift C."/>
            <person name="Cirpus I."/>
            <person name="vanDePas-Schoonen K.T."/>
            <person name="Harhangi H.R."/>
            <person name="vanNiftrik L."/>
            <person name="Schmid M."/>
            <person name="Keltjens J."/>
            <person name="vanDeVossenberg J."/>
            <person name="Kartal B."/>
            <person name="Meier H."/>
            <person name="Frishman D."/>
            <person name="Huynen M.A."/>
            <person name="Mewes H."/>
            <person name="Weissenbach J."/>
            <person name="Jetten M.S.M."/>
            <person name="Wagner M."/>
            <person name="LePaslier D."/>
        </authorList>
    </citation>
    <scope>NUCLEOTIDE SEQUENCE</scope>
</reference>
<dbReference type="SMR" id="Q1PV65"/>
<dbReference type="InterPro" id="IPR041542">
    <property type="entry name" value="GH43_C2"/>
</dbReference>
<feature type="transmembrane region" description="Helical" evidence="5">
    <location>
        <begin position="300"/>
        <end position="318"/>
    </location>
</feature>
<accession>Q1PV65</accession>
<feature type="transmembrane region" description="Helical" evidence="5">
    <location>
        <begin position="480"/>
        <end position="499"/>
    </location>
</feature>
<keyword evidence="3 5" id="KW-1133">Transmembrane helix</keyword>
<keyword evidence="2 5" id="KW-0812">Transmembrane</keyword>
<dbReference type="OrthoDB" id="9814202at2"/>
<dbReference type="GO" id="GO:0005886">
    <property type="term" value="C:plasma membrane"/>
    <property type="evidence" value="ECO:0007669"/>
    <property type="project" value="InterPro"/>
</dbReference>
<comment type="subcellular location">
    <subcellularLocation>
        <location evidence="1">Membrane</location>
        <topology evidence="1">Multi-pass membrane protein</topology>
    </subcellularLocation>
</comment>
<evidence type="ECO:0000256" key="5">
    <source>
        <dbReference type="SAM" id="Phobius"/>
    </source>
</evidence>
<dbReference type="PANTHER" id="PTHR11730:SF60">
    <property type="entry name" value="RH50, ISOFORM D"/>
    <property type="match status" value="1"/>
</dbReference>
<feature type="transmembrane region" description="Helical" evidence="5">
    <location>
        <begin position="325"/>
        <end position="344"/>
    </location>
</feature>
<name>Q1PV65_KUEST</name>
<feature type="transmembrane region" description="Helical" evidence="5">
    <location>
        <begin position="399"/>
        <end position="419"/>
    </location>
</feature>
<dbReference type="InterPro" id="IPR024041">
    <property type="entry name" value="NH4_transpt_AmtB-like_dom"/>
</dbReference>
<dbReference type="Gene3D" id="2.60.120.200">
    <property type="match status" value="1"/>
</dbReference>